<dbReference type="Proteomes" id="UP000548326">
    <property type="component" value="Unassembled WGS sequence"/>
</dbReference>
<proteinExistence type="predicted"/>
<name>A0A841JED5_9SPHI</name>
<sequence>MKKILFLIPIVGMLWSCSKQSQVKPGQSESPSTPNKLQTKSAVDHVWDVLGFGYDVTGEYGNSSATTFQVIDIAKLNAADASRVVTQLNTTRNAVFSYGENAQAYSSDLSAHLTATTGFSVFSGSITAAYSNSSSFSSKYIYGSYSLLMQQKELKFNATPALLQSYLMPSFVQDAATLTPQQLVAQYGAFVLSDIMLGAKLEITYQSETKASDRKSAASAGLDEKISLLFSLKTDINTNHAQSSSNYNQYLHYITHGGDPTKEIVGTVALNQVVPVIDYSAWQASANFQNAELIDIKKDGLIPIYALIADPAKSAAVKTYVDQYLKDHQVNIVAQPPSLPEGQFTRNDDTGQVYIVMDGELRYIPNQDVLNGLFEFNTSLMVHYSAATLSRYAMGDAISPDNGIINDTQTGRVYFREHSYIRYIPNQQVKALYHFNFKPLRNVNGISAYVVGPDM</sequence>
<organism evidence="2 3">
    <name type="scientific">Mucilaginibacter lappiensis</name>
    <dbReference type="NCBI Taxonomy" id="354630"/>
    <lineage>
        <taxon>Bacteria</taxon>
        <taxon>Pseudomonadati</taxon>
        <taxon>Bacteroidota</taxon>
        <taxon>Sphingobacteriia</taxon>
        <taxon>Sphingobacteriales</taxon>
        <taxon>Sphingobacteriaceae</taxon>
        <taxon>Mucilaginibacter</taxon>
    </lineage>
</organism>
<dbReference type="AlphaFoldDB" id="A0A841JED5"/>
<comment type="caution">
    <text evidence="2">The sequence shown here is derived from an EMBL/GenBank/DDBJ whole genome shotgun (WGS) entry which is preliminary data.</text>
</comment>
<gene>
    <name evidence="2" type="ORF">HDF22_003650</name>
</gene>
<evidence type="ECO:0000313" key="3">
    <source>
        <dbReference type="Proteomes" id="UP000548326"/>
    </source>
</evidence>
<evidence type="ECO:0000313" key="2">
    <source>
        <dbReference type="EMBL" id="MBB6129519.1"/>
    </source>
</evidence>
<dbReference type="EMBL" id="JACHCA010000010">
    <property type="protein sequence ID" value="MBB6129519.1"/>
    <property type="molecule type" value="Genomic_DNA"/>
</dbReference>
<dbReference type="Pfam" id="PF01823">
    <property type="entry name" value="MACPF"/>
    <property type="match status" value="1"/>
</dbReference>
<evidence type="ECO:0000259" key="1">
    <source>
        <dbReference type="Pfam" id="PF01823"/>
    </source>
</evidence>
<protein>
    <recommendedName>
        <fullName evidence="1">MACPF domain-containing protein</fullName>
    </recommendedName>
</protein>
<accession>A0A841JED5</accession>
<dbReference type="InterPro" id="IPR020864">
    <property type="entry name" value="MACPF"/>
</dbReference>
<dbReference type="RefSeq" id="WP_183588597.1">
    <property type="nucleotide sequence ID" value="NZ_JACHCA010000010.1"/>
</dbReference>
<feature type="domain" description="MACPF" evidence="1">
    <location>
        <begin position="169"/>
        <end position="324"/>
    </location>
</feature>
<reference evidence="2 3" key="1">
    <citation type="submission" date="2020-08" db="EMBL/GenBank/DDBJ databases">
        <title>Genomic Encyclopedia of Type Strains, Phase IV (KMG-V): Genome sequencing to study the core and pangenomes of soil and plant-associated prokaryotes.</title>
        <authorList>
            <person name="Whitman W."/>
        </authorList>
    </citation>
    <scope>NUCLEOTIDE SEQUENCE [LARGE SCALE GENOMIC DNA]</scope>
    <source>
        <strain evidence="2 3">MP601</strain>
    </source>
</reference>